<dbReference type="OrthoDB" id="5518301at2759"/>
<reference evidence="1" key="1">
    <citation type="submission" date="2022-07" db="EMBL/GenBank/DDBJ databases">
        <title>Phylogenomic reconstructions and comparative analyses of Kickxellomycotina fungi.</title>
        <authorList>
            <person name="Reynolds N.K."/>
            <person name="Stajich J.E."/>
            <person name="Barry K."/>
            <person name="Grigoriev I.V."/>
            <person name="Crous P."/>
            <person name="Smith M.E."/>
        </authorList>
    </citation>
    <scope>NUCLEOTIDE SEQUENCE</scope>
    <source>
        <strain evidence="1">RSA 861</strain>
    </source>
</reference>
<proteinExistence type="predicted"/>
<name>A0A9W7ZHI7_9FUNG</name>
<gene>
    <name evidence="2" type="ORF">IWQ60_012001</name>
    <name evidence="1" type="ORF">IWQ60_012057</name>
</gene>
<keyword evidence="3" id="KW-1185">Reference proteome</keyword>
<protein>
    <submittedName>
        <fullName evidence="1">Uncharacterized protein</fullName>
    </submittedName>
</protein>
<evidence type="ECO:0000313" key="3">
    <source>
        <dbReference type="Proteomes" id="UP001150569"/>
    </source>
</evidence>
<dbReference type="Proteomes" id="UP001150569">
    <property type="component" value="Unassembled WGS sequence"/>
</dbReference>
<dbReference type="AlphaFoldDB" id="A0A9W7ZHI7"/>
<dbReference type="EMBL" id="JANBPT010001579">
    <property type="protein sequence ID" value="KAJ1906541.1"/>
    <property type="molecule type" value="Genomic_DNA"/>
</dbReference>
<organism evidence="1 3">
    <name type="scientific">Tieghemiomyces parasiticus</name>
    <dbReference type="NCBI Taxonomy" id="78921"/>
    <lineage>
        <taxon>Eukaryota</taxon>
        <taxon>Fungi</taxon>
        <taxon>Fungi incertae sedis</taxon>
        <taxon>Zoopagomycota</taxon>
        <taxon>Kickxellomycotina</taxon>
        <taxon>Dimargaritomycetes</taxon>
        <taxon>Dimargaritales</taxon>
        <taxon>Dimargaritaceae</taxon>
        <taxon>Tieghemiomyces</taxon>
    </lineage>
</organism>
<accession>A0A9W7ZHI7</accession>
<evidence type="ECO:0000313" key="2">
    <source>
        <dbReference type="EMBL" id="KAJ1906796.1"/>
    </source>
</evidence>
<comment type="caution">
    <text evidence="1">The sequence shown here is derived from an EMBL/GenBank/DDBJ whole genome shotgun (WGS) entry which is preliminary data.</text>
</comment>
<dbReference type="EMBL" id="JANBPT010001547">
    <property type="protein sequence ID" value="KAJ1906796.1"/>
    <property type="molecule type" value="Genomic_DNA"/>
</dbReference>
<sequence>MSSDSKPTKSQQMYSIGDHVLYHPSSSKQLCKGVIQDIAVDSAFQTDEQAHRPRPEHWTQEHHRVLIQQENGSQEVVKFDAIEKKI</sequence>
<evidence type="ECO:0000313" key="1">
    <source>
        <dbReference type="EMBL" id="KAJ1906541.1"/>
    </source>
</evidence>